<dbReference type="EMBL" id="JAFNEN010000357">
    <property type="protein sequence ID" value="KAG8184859.1"/>
    <property type="molecule type" value="Genomic_DNA"/>
</dbReference>
<comment type="caution">
    <text evidence="4">The sequence shown here is derived from an EMBL/GenBank/DDBJ whole genome shotgun (WGS) entry which is preliminary data.</text>
</comment>
<dbReference type="GO" id="GO:0072344">
    <property type="term" value="P:rescue of stalled ribosome"/>
    <property type="evidence" value="ECO:0007669"/>
    <property type="project" value="InterPro"/>
</dbReference>
<feature type="domain" description="Activating signal cointegrator 1 third" evidence="3">
    <location>
        <begin position="150"/>
        <end position="201"/>
    </location>
</feature>
<reference evidence="4 5" key="1">
    <citation type="journal article" date="2022" name="Nat. Ecol. Evol.">
        <title>A masculinizing supergene underlies an exaggerated male reproductive morph in a spider.</title>
        <authorList>
            <person name="Hendrickx F."/>
            <person name="De Corte Z."/>
            <person name="Sonet G."/>
            <person name="Van Belleghem S.M."/>
            <person name="Kostlbacher S."/>
            <person name="Vangestel C."/>
        </authorList>
    </citation>
    <scope>NUCLEOTIDE SEQUENCE [LARGE SCALE GENOMIC DNA]</scope>
    <source>
        <strain evidence="4">W744_W776</strain>
    </source>
</reference>
<dbReference type="Pfam" id="PF23134">
    <property type="entry name" value="TRIP4_3rd"/>
    <property type="match status" value="1"/>
</dbReference>
<evidence type="ECO:0000259" key="3">
    <source>
        <dbReference type="Pfam" id="PF23134"/>
    </source>
</evidence>
<evidence type="ECO:0000259" key="1">
    <source>
        <dbReference type="Pfam" id="PF04266"/>
    </source>
</evidence>
<keyword evidence="5" id="KW-1185">Reference proteome</keyword>
<evidence type="ECO:0008006" key="6">
    <source>
        <dbReference type="Google" id="ProtNLM"/>
    </source>
</evidence>
<dbReference type="InterPro" id="IPR039128">
    <property type="entry name" value="TRIP4-like"/>
</dbReference>
<evidence type="ECO:0000313" key="4">
    <source>
        <dbReference type="EMBL" id="KAG8184859.1"/>
    </source>
</evidence>
<dbReference type="AlphaFoldDB" id="A0AAV6UL23"/>
<dbReference type="SUPFAM" id="SSF88697">
    <property type="entry name" value="PUA domain-like"/>
    <property type="match status" value="1"/>
</dbReference>
<dbReference type="Pfam" id="PF06221">
    <property type="entry name" value="zf-C2HC5"/>
    <property type="match status" value="1"/>
</dbReference>
<dbReference type="Pfam" id="PF04266">
    <property type="entry name" value="ASCH"/>
    <property type="match status" value="1"/>
</dbReference>
<dbReference type="InterPro" id="IPR007374">
    <property type="entry name" value="ASCH_domain"/>
</dbReference>
<dbReference type="PANTHER" id="PTHR12963">
    <property type="entry name" value="THYROID RECEPTOR INTERACTING PROTEIN RELATED"/>
    <property type="match status" value="1"/>
</dbReference>
<sequence length="412" mass="47756">MFEPVCERKDFTMKKSGGKSSHKFIPLNPADIEGEKILLPGRRPCTCEATKHGLVNNCLHCGRIVCDQEGSGPCYTCGNLVCTPKEQEIIMRQSKASMKLYTKLMSQETEIDMNKLQISNDPKMEKALEHRDKLLEYDRTVEKRTKVIDDENDYFQTDSKWLSEPQRKALNKKKKEIDELLHDRKKQTFTLDFAGRKIVEEEPEIKIDVDEILKSDTSIFDYEECSTLEMPNPVYEEQPQQKQYYKAPVQEEKQRLNVRIQDKELQEMSDEGHCLSLHQPHASLLAAGIKLHEGRVWYTSYRGRLWIHAAGKVPTKQEISELENFYSVRTNRDFPKNYPPGCLLGCVDLVDCLPQEEYKTRYPDGVSASPYVFICENARELTIKFPMKGNHKIFKLDSDIHRAAKKTLRKIV</sequence>
<evidence type="ECO:0000259" key="2">
    <source>
        <dbReference type="Pfam" id="PF06221"/>
    </source>
</evidence>
<dbReference type="InterPro" id="IPR015947">
    <property type="entry name" value="PUA-like_sf"/>
</dbReference>
<dbReference type="CDD" id="cd06554">
    <property type="entry name" value="ASCH_ASC-1_like"/>
    <property type="match status" value="1"/>
</dbReference>
<dbReference type="InterPro" id="IPR056993">
    <property type="entry name" value="TRIP4_3rd_dom"/>
</dbReference>
<dbReference type="PANTHER" id="PTHR12963:SF4">
    <property type="entry name" value="ACTIVATING SIGNAL COINTEGRATOR 1"/>
    <property type="match status" value="1"/>
</dbReference>
<name>A0AAV6UL23_9ARAC</name>
<dbReference type="InterPro" id="IPR009349">
    <property type="entry name" value="TRIP4/RQT4_C2HC5_Znf"/>
</dbReference>
<organism evidence="4 5">
    <name type="scientific">Oedothorax gibbosus</name>
    <dbReference type="NCBI Taxonomy" id="931172"/>
    <lineage>
        <taxon>Eukaryota</taxon>
        <taxon>Metazoa</taxon>
        <taxon>Ecdysozoa</taxon>
        <taxon>Arthropoda</taxon>
        <taxon>Chelicerata</taxon>
        <taxon>Arachnida</taxon>
        <taxon>Araneae</taxon>
        <taxon>Araneomorphae</taxon>
        <taxon>Entelegynae</taxon>
        <taxon>Araneoidea</taxon>
        <taxon>Linyphiidae</taxon>
        <taxon>Erigoninae</taxon>
        <taxon>Oedothorax</taxon>
    </lineage>
</organism>
<feature type="domain" description="TRIP4/RQT4 C2HC5-type zinc finger" evidence="2">
    <location>
        <begin position="42"/>
        <end position="89"/>
    </location>
</feature>
<protein>
    <recommendedName>
        <fullName evidence="6">Activating signal cointegrator 1</fullName>
    </recommendedName>
</protein>
<dbReference type="FunFam" id="2.30.130.30:FF:000006">
    <property type="entry name" value="Putative_zinc_finger_motif_-_C2HC5-type /ASCH_domain_containing_protein_-_putative"/>
    <property type="match status" value="1"/>
</dbReference>
<dbReference type="GO" id="GO:0008270">
    <property type="term" value="F:zinc ion binding"/>
    <property type="evidence" value="ECO:0007669"/>
    <property type="project" value="InterPro"/>
</dbReference>
<proteinExistence type="predicted"/>
<dbReference type="Proteomes" id="UP000827092">
    <property type="component" value="Unassembled WGS sequence"/>
</dbReference>
<dbReference type="GO" id="GO:0005634">
    <property type="term" value="C:nucleus"/>
    <property type="evidence" value="ECO:0007669"/>
    <property type="project" value="InterPro"/>
</dbReference>
<evidence type="ECO:0000313" key="5">
    <source>
        <dbReference type="Proteomes" id="UP000827092"/>
    </source>
</evidence>
<feature type="domain" description="ASCH" evidence="1">
    <location>
        <begin position="275"/>
        <end position="355"/>
    </location>
</feature>
<accession>A0AAV6UL23</accession>
<gene>
    <name evidence="4" type="ORF">JTE90_016204</name>
</gene>
<dbReference type="Gene3D" id="2.30.130.30">
    <property type="entry name" value="Hypothetical protein"/>
    <property type="match status" value="1"/>
</dbReference>
<dbReference type="GO" id="GO:0180022">
    <property type="term" value="C:RQC-trigger complex"/>
    <property type="evidence" value="ECO:0007669"/>
    <property type="project" value="InterPro"/>
</dbReference>